<dbReference type="GO" id="GO:0043814">
    <property type="term" value="F:phospholactate guanylyltransferase activity"/>
    <property type="evidence" value="ECO:0007669"/>
    <property type="project" value="InterPro"/>
</dbReference>
<dbReference type="AlphaFoldDB" id="A0A0B2BB14"/>
<dbReference type="SUPFAM" id="SSF53448">
    <property type="entry name" value="Nucleotide-diphospho-sugar transferases"/>
    <property type="match status" value="1"/>
</dbReference>
<feature type="binding site" evidence="5">
    <location>
        <position position="148"/>
    </location>
    <ligand>
        <name>phosphoenolpyruvate</name>
        <dbReference type="ChEBI" id="CHEBI:58702"/>
    </ligand>
</feature>
<proteinExistence type="inferred from homology"/>
<evidence type="ECO:0000256" key="1">
    <source>
        <dbReference type="ARBA" id="ARBA00022679"/>
    </source>
</evidence>
<dbReference type="EMBL" id="PGEZ01000002">
    <property type="protein sequence ID" value="PJJ53866.1"/>
    <property type="molecule type" value="Genomic_DNA"/>
</dbReference>
<feature type="binding site" evidence="5">
    <location>
        <position position="132"/>
    </location>
    <ligand>
        <name>phosphoenolpyruvate</name>
        <dbReference type="ChEBI" id="CHEBI:58702"/>
    </ligand>
</feature>
<evidence type="ECO:0000256" key="3">
    <source>
        <dbReference type="ARBA" id="ARBA00022741"/>
    </source>
</evidence>
<dbReference type="GO" id="GO:0052645">
    <property type="term" value="P:F420-0 metabolic process"/>
    <property type="evidence" value="ECO:0007669"/>
    <property type="project" value="UniProtKB-UniRule"/>
</dbReference>
<protein>
    <recommendedName>
        <fullName evidence="5">Phosphoenolpyruvate guanylyltransferase</fullName>
        <shortName evidence="5">PEP guanylyltransferase</shortName>
        <ecNumber evidence="5">2.7.7.105</ecNumber>
    </recommendedName>
</protein>
<evidence type="ECO:0000313" key="7">
    <source>
        <dbReference type="Proteomes" id="UP000230842"/>
    </source>
</evidence>
<dbReference type="PANTHER" id="PTHR40392">
    <property type="entry name" value="2-PHOSPHO-L-LACTATE GUANYLYLTRANSFERASE"/>
    <property type="match status" value="1"/>
</dbReference>
<reference evidence="6 7" key="1">
    <citation type="submission" date="2017-11" db="EMBL/GenBank/DDBJ databases">
        <title>Genomic Encyclopedia of Archaeal and Bacterial Type Strains, Phase II (KMG-II): From Individual Species to Whole Genera.</title>
        <authorList>
            <person name="Goeker M."/>
        </authorList>
    </citation>
    <scope>NUCLEOTIDE SEQUENCE [LARGE SCALE GENOMIC DNA]</scope>
    <source>
        <strain evidence="6 7">DSM 27763</strain>
    </source>
</reference>
<keyword evidence="7" id="KW-1185">Reference proteome</keyword>
<comment type="pathway">
    <text evidence="5">Cofactor biosynthesis; coenzyme F420 biosynthesis.</text>
</comment>
<dbReference type="Pfam" id="PF01983">
    <property type="entry name" value="CofC"/>
    <property type="match status" value="1"/>
</dbReference>
<keyword evidence="4 5" id="KW-0342">GTP-binding</keyword>
<dbReference type="InterPro" id="IPR002835">
    <property type="entry name" value="CofC"/>
</dbReference>
<comment type="function">
    <text evidence="5">Guanylyltransferase that catalyzes the activation of phosphoenolpyruvate (PEP) as enolpyruvoyl-2-diphospho-5'-guanosine, via the condensation of PEP with GTP. It is involved in the biosynthesis of coenzyme F420, a hydride carrier cofactor.</text>
</comment>
<dbReference type="GO" id="GO:0005525">
    <property type="term" value="F:GTP binding"/>
    <property type="evidence" value="ECO:0007669"/>
    <property type="project" value="UniProtKB-KW"/>
</dbReference>
<evidence type="ECO:0000256" key="2">
    <source>
        <dbReference type="ARBA" id="ARBA00022695"/>
    </source>
</evidence>
<comment type="catalytic activity">
    <reaction evidence="5">
        <text>phosphoenolpyruvate + GTP + H(+) = enolpyruvoyl-2-diphospho-5'-guanosine + diphosphate</text>
        <dbReference type="Rhea" id="RHEA:30519"/>
        <dbReference type="ChEBI" id="CHEBI:15378"/>
        <dbReference type="ChEBI" id="CHEBI:33019"/>
        <dbReference type="ChEBI" id="CHEBI:37565"/>
        <dbReference type="ChEBI" id="CHEBI:58702"/>
        <dbReference type="ChEBI" id="CHEBI:143701"/>
        <dbReference type="EC" id="2.7.7.105"/>
    </reaction>
</comment>
<dbReference type="Gene3D" id="3.90.550.10">
    <property type="entry name" value="Spore Coat Polysaccharide Biosynthesis Protein SpsA, Chain A"/>
    <property type="match status" value="1"/>
</dbReference>
<dbReference type="OrthoDB" id="9151145at2"/>
<dbReference type="HAMAP" id="MF_02114">
    <property type="entry name" value="CofC"/>
    <property type="match status" value="1"/>
</dbReference>
<keyword evidence="2 5" id="KW-0548">Nucleotidyltransferase</keyword>
<dbReference type="NCBIfam" id="TIGR03552">
    <property type="entry name" value="F420_cofC"/>
    <property type="match status" value="1"/>
</dbReference>
<gene>
    <name evidence="5" type="primary">fbiD</name>
    <name evidence="6" type="ORF">CLV56_3366</name>
</gene>
<dbReference type="EC" id="2.7.7.105" evidence="5"/>
<comment type="similarity">
    <text evidence="5">Belongs to the CofC family.</text>
</comment>
<accession>A0A0B2BB14</accession>
<name>A0A0B2BB14_9ACTN</name>
<keyword evidence="3 5" id="KW-0547">Nucleotide-binding</keyword>
<feature type="binding site" evidence="5">
    <location>
        <position position="151"/>
    </location>
    <ligand>
        <name>phosphoenolpyruvate</name>
        <dbReference type="ChEBI" id="CHEBI:58702"/>
    </ligand>
</feature>
<keyword evidence="1 5" id="KW-0808">Transferase</keyword>
<evidence type="ECO:0000256" key="4">
    <source>
        <dbReference type="ARBA" id="ARBA00023134"/>
    </source>
</evidence>
<comment type="caution">
    <text evidence="6">The sequence shown here is derived from an EMBL/GenBank/DDBJ whole genome shotgun (WGS) entry which is preliminary data.</text>
</comment>
<dbReference type="Proteomes" id="UP000230842">
    <property type="component" value="Unassembled WGS sequence"/>
</dbReference>
<dbReference type="RefSeq" id="WP_039359467.1">
    <property type="nucleotide sequence ID" value="NZ_PGEZ01000002.1"/>
</dbReference>
<evidence type="ECO:0000256" key="5">
    <source>
        <dbReference type="HAMAP-Rule" id="MF_02114"/>
    </source>
</evidence>
<dbReference type="InterPro" id="IPR029044">
    <property type="entry name" value="Nucleotide-diphossugar_trans"/>
</dbReference>
<dbReference type="UniPathway" id="UPA00071"/>
<evidence type="ECO:0000313" key="6">
    <source>
        <dbReference type="EMBL" id="PJJ53866.1"/>
    </source>
</evidence>
<sequence length="202" mass="20891">MEGWVVVVPVKDPRRGKSRMTAGFGVHRATLARAMALDTVAAIRAASLVGDVVLVTDEPDLADEAGVAWHADPGAGLNAAVRAGLRSVDVDRPRAVVTADLPAATPAELDATLELAQSVELGVVPDADDVGTTMLTMRAGRTIDPAFGGRSLAAHVAAGAQRLDVPSAWGLRRDADRPEHLELLASACGPRTAALLASITVR</sequence>
<dbReference type="PANTHER" id="PTHR40392:SF1">
    <property type="entry name" value="2-PHOSPHO-L-LACTATE GUANYLYLTRANSFERASE"/>
    <property type="match status" value="1"/>
</dbReference>
<organism evidence="6 7">
    <name type="scientific">Mumia flava</name>
    <dbReference type="NCBI Taxonomy" id="1348852"/>
    <lineage>
        <taxon>Bacteria</taxon>
        <taxon>Bacillati</taxon>
        <taxon>Actinomycetota</taxon>
        <taxon>Actinomycetes</taxon>
        <taxon>Propionibacteriales</taxon>
        <taxon>Nocardioidaceae</taxon>
        <taxon>Mumia</taxon>
    </lineage>
</organism>